<proteinExistence type="predicted"/>
<feature type="region of interest" description="Disordered" evidence="1">
    <location>
        <begin position="47"/>
        <end position="96"/>
    </location>
</feature>
<keyword evidence="3" id="KW-1185">Reference proteome</keyword>
<comment type="caution">
    <text evidence="2">The sequence shown here is derived from an EMBL/GenBank/DDBJ whole genome shotgun (WGS) entry which is preliminary data.</text>
</comment>
<sequence>MTKLKKKKLRLQLQEDHKHKVSSYYIRTHRSRKFFLVFKIQKMDPKREEKHRIRANFGQKRVGGGVNREQKQRGMEGRKNNGARVRSPLPVERTVKPLITHGQNVLALQ</sequence>
<dbReference type="Proteomes" id="UP000887013">
    <property type="component" value="Unassembled WGS sequence"/>
</dbReference>
<accession>A0A8X6T8E6</accession>
<protein>
    <submittedName>
        <fullName evidence="2">Uncharacterized protein</fullName>
    </submittedName>
</protein>
<evidence type="ECO:0000313" key="3">
    <source>
        <dbReference type="Proteomes" id="UP000887013"/>
    </source>
</evidence>
<dbReference type="AlphaFoldDB" id="A0A8X6T8E6"/>
<evidence type="ECO:0000256" key="1">
    <source>
        <dbReference type="SAM" id="MobiDB-lite"/>
    </source>
</evidence>
<feature type="compositionally biased region" description="Basic and acidic residues" evidence="1">
    <location>
        <begin position="68"/>
        <end position="79"/>
    </location>
</feature>
<gene>
    <name evidence="2" type="ORF">NPIL_209371</name>
</gene>
<dbReference type="EMBL" id="BMAW01097787">
    <property type="protein sequence ID" value="GFS81616.1"/>
    <property type="molecule type" value="Genomic_DNA"/>
</dbReference>
<reference evidence="2" key="1">
    <citation type="submission" date="2020-08" db="EMBL/GenBank/DDBJ databases">
        <title>Multicomponent nature underlies the extraordinary mechanical properties of spider dragline silk.</title>
        <authorList>
            <person name="Kono N."/>
            <person name="Nakamura H."/>
            <person name="Mori M."/>
            <person name="Yoshida Y."/>
            <person name="Ohtoshi R."/>
            <person name="Malay A.D."/>
            <person name="Moran D.A.P."/>
            <person name="Tomita M."/>
            <person name="Numata K."/>
            <person name="Arakawa K."/>
        </authorList>
    </citation>
    <scope>NUCLEOTIDE SEQUENCE</scope>
</reference>
<name>A0A8X6T8E6_NEPPI</name>
<evidence type="ECO:0000313" key="2">
    <source>
        <dbReference type="EMBL" id="GFS81616.1"/>
    </source>
</evidence>
<organism evidence="2 3">
    <name type="scientific">Nephila pilipes</name>
    <name type="common">Giant wood spider</name>
    <name type="synonym">Nephila maculata</name>
    <dbReference type="NCBI Taxonomy" id="299642"/>
    <lineage>
        <taxon>Eukaryota</taxon>
        <taxon>Metazoa</taxon>
        <taxon>Ecdysozoa</taxon>
        <taxon>Arthropoda</taxon>
        <taxon>Chelicerata</taxon>
        <taxon>Arachnida</taxon>
        <taxon>Araneae</taxon>
        <taxon>Araneomorphae</taxon>
        <taxon>Entelegynae</taxon>
        <taxon>Araneoidea</taxon>
        <taxon>Nephilidae</taxon>
        <taxon>Nephila</taxon>
    </lineage>
</organism>